<dbReference type="Pfam" id="PF13439">
    <property type="entry name" value="Glyco_transf_4"/>
    <property type="match status" value="1"/>
</dbReference>
<organism evidence="4 5">
    <name type="scientific">Methanobacterium alkalithermotolerans</name>
    <dbReference type="NCBI Taxonomy" id="2731220"/>
    <lineage>
        <taxon>Archaea</taxon>
        <taxon>Methanobacteriati</taxon>
        <taxon>Methanobacteriota</taxon>
        <taxon>Methanomada group</taxon>
        <taxon>Methanobacteria</taxon>
        <taxon>Methanobacteriales</taxon>
        <taxon>Methanobacteriaceae</taxon>
        <taxon>Methanobacterium</taxon>
    </lineage>
</organism>
<evidence type="ECO:0000313" key="4">
    <source>
        <dbReference type="EMBL" id="QUH22660.1"/>
    </source>
</evidence>
<feature type="domain" description="Glycosyl transferase family 1" evidence="2">
    <location>
        <begin position="198"/>
        <end position="353"/>
    </location>
</feature>
<dbReference type="CDD" id="cd03809">
    <property type="entry name" value="GT4_MtfB-like"/>
    <property type="match status" value="1"/>
</dbReference>
<evidence type="ECO:0000313" key="5">
    <source>
        <dbReference type="Proteomes" id="UP000681041"/>
    </source>
</evidence>
<evidence type="ECO:0000259" key="2">
    <source>
        <dbReference type="Pfam" id="PF00534"/>
    </source>
</evidence>
<dbReference type="Proteomes" id="UP000681041">
    <property type="component" value="Chromosome"/>
</dbReference>
<dbReference type="Gene3D" id="3.40.50.2000">
    <property type="entry name" value="Glycogen Phosphorylase B"/>
    <property type="match status" value="2"/>
</dbReference>
<accession>A0A8T8K6K6</accession>
<dbReference type="RefSeq" id="WP_211533604.1">
    <property type="nucleotide sequence ID" value="NZ_CP058560.1"/>
</dbReference>
<keyword evidence="1" id="KW-0808">Transferase</keyword>
<dbReference type="GO" id="GO:0016757">
    <property type="term" value="F:glycosyltransferase activity"/>
    <property type="evidence" value="ECO:0007669"/>
    <property type="project" value="InterPro"/>
</dbReference>
<dbReference type="SUPFAM" id="SSF53756">
    <property type="entry name" value="UDP-Glycosyltransferase/glycogen phosphorylase"/>
    <property type="match status" value="1"/>
</dbReference>
<dbReference type="OrthoDB" id="132546at2157"/>
<evidence type="ECO:0000259" key="3">
    <source>
        <dbReference type="Pfam" id="PF13439"/>
    </source>
</evidence>
<gene>
    <name evidence="4" type="ORF">HYG87_02175</name>
</gene>
<dbReference type="Pfam" id="PF00534">
    <property type="entry name" value="Glycos_transf_1"/>
    <property type="match status" value="1"/>
</dbReference>
<dbReference type="PANTHER" id="PTHR46401:SF2">
    <property type="entry name" value="GLYCOSYLTRANSFERASE WBBK-RELATED"/>
    <property type="match status" value="1"/>
</dbReference>
<dbReference type="InterPro" id="IPR028098">
    <property type="entry name" value="Glyco_trans_4-like_N"/>
</dbReference>
<dbReference type="FunFam" id="3.40.50.2000:FF:000119">
    <property type="entry name" value="Glycosyl transferase group 1"/>
    <property type="match status" value="1"/>
</dbReference>
<evidence type="ECO:0000256" key="1">
    <source>
        <dbReference type="ARBA" id="ARBA00022679"/>
    </source>
</evidence>
<proteinExistence type="predicted"/>
<dbReference type="AlphaFoldDB" id="A0A8T8K6K6"/>
<keyword evidence="5" id="KW-1185">Reference proteome</keyword>
<dbReference type="KEGG" id="meme:HYG87_02175"/>
<feature type="domain" description="Glycosyltransferase subfamily 4-like N-terminal" evidence="3">
    <location>
        <begin position="15"/>
        <end position="176"/>
    </location>
</feature>
<sequence>MDIGIISSSIEEKSGGIGVYTEQLIKNLNQIDQDNRYHLIHSEYSPRDVYQYNSEIIIPRNRFLNNKPGAYMFWRYYTLSRDLKKHVLDVVHDPYELGPLSFSQPMAKVITIHDLTPLLFPRMFKRGDVLLHQLLLGRTIKNVDRIITVSEYSKQDLINHLQAPEKKIKVIHNGKDDIFQEASLEAREHICHSYSLSSPFILSVGGLHPIKNIPGLLKSYALLRGEGYHLPLVLVGKKVDSWHPIFHTLQDLGLEKEVIFTGHISQKDLAHLYSAAELFVYPCLYAGFGLPPLEAMACGTPVISSNNSSIPEVVGDAGIMVDPENHQELAHQMSLVLSDDTLQKKMIKKGKKQADLFSWKTAAQKTLEVYNQAQEMHGTI</sequence>
<name>A0A8T8K6K6_9EURY</name>
<protein>
    <submittedName>
        <fullName evidence="4">Glycosyltransferase family 4 protein</fullName>
    </submittedName>
</protein>
<dbReference type="EMBL" id="CP058560">
    <property type="protein sequence ID" value="QUH22660.1"/>
    <property type="molecule type" value="Genomic_DNA"/>
</dbReference>
<dbReference type="PANTHER" id="PTHR46401">
    <property type="entry name" value="GLYCOSYLTRANSFERASE WBBK-RELATED"/>
    <property type="match status" value="1"/>
</dbReference>
<reference evidence="4" key="1">
    <citation type="submission" date="2020-07" db="EMBL/GenBank/DDBJ databases">
        <title>Methanobacterium. sp. MethCan genome.</title>
        <authorList>
            <person name="Postec A."/>
            <person name="Quemeneur M."/>
        </authorList>
    </citation>
    <scope>NUCLEOTIDE SEQUENCE</scope>
    <source>
        <strain evidence="4">MethCAN</strain>
    </source>
</reference>
<dbReference type="InterPro" id="IPR001296">
    <property type="entry name" value="Glyco_trans_1"/>
</dbReference>
<dbReference type="GeneID" id="64819533"/>